<reference evidence="1" key="2">
    <citation type="submission" date="2023-06" db="EMBL/GenBank/DDBJ databases">
        <authorList>
            <person name="Ma L."/>
            <person name="Liu K.-W."/>
            <person name="Li Z."/>
            <person name="Hsiao Y.-Y."/>
            <person name="Qi Y."/>
            <person name="Fu T."/>
            <person name="Tang G."/>
            <person name="Zhang D."/>
            <person name="Sun W.-H."/>
            <person name="Liu D.-K."/>
            <person name="Li Y."/>
            <person name="Chen G.-Z."/>
            <person name="Liu X.-D."/>
            <person name="Liao X.-Y."/>
            <person name="Jiang Y.-T."/>
            <person name="Yu X."/>
            <person name="Hao Y."/>
            <person name="Huang J."/>
            <person name="Zhao X.-W."/>
            <person name="Ke S."/>
            <person name="Chen Y.-Y."/>
            <person name="Wu W.-L."/>
            <person name="Hsu J.-L."/>
            <person name="Lin Y.-F."/>
            <person name="Huang M.-D."/>
            <person name="Li C.-Y."/>
            <person name="Huang L."/>
            <person name="Wang Z.-W."/>
            <person name="Zhao X."/>
            <person name="Zhong W.-Y."/>
            <person name="Peng D.-H."/>
            <person name="Ahmad S."/>
            <person name="Lan S."/>
            <person name="Zhang J.-S."/>
            <person name="Tsai W.-C."/>
            <person name="Van De Peer Y."/>
            <person name="Liu Z.-J."/>
        </authorList>
    </citation>
    <scope>NUCLEOTIDE SEQUENCE</scope>
    <source>
        <strain evidence="1">CP</strain>
        <tissue evidence="1">Leaves</tissue>
    </source>
</reference>
<sequence>MPPRNASAHVSSFVKAALTHVCMFPMRSPNSGPTSPLISSSDCLSWSAESPTFSMQSLMAGATAALERLETTSRVVRAQQRLTLSAVCASWRGLTRMVLA</sequence>
<keyword evidence="2" id="KW-1185">Reference proteome</keyword>
<reference evidence="1" key="1">
    <citation type="journal article" date="2023" name="Nat. Commun.">
        <title>Diploid and tetraploid genomes of Acorus and the evolution of monocots.</title>
        <authorList>
            <person name="Ma L."/>
            <person name="Liu K.W."/>
            <person name="Li Z."/>
            <person name="Hsiao Y.Y."/>
            <person name="Qi Y."/>
            <person name="Fu T."/>
            <person name="Tang G.D."/>
            <person name="Zhang D."/>
            <person name="Sun W.H."/>
            <person name="Liu D.K."/>
            <person name="Li Y."/>
            <person name="Chen G.Z."/>
            <person name="Liu X.D."/>
            <person name="Liao X.Y."/>
            <person name="Jiang Y.T."/>
            <person name="Yu X."/>
            <person name="Hao Y."/>
            <person name="Huang J."/>
            <person name="Zhao X.W."/>
            <person name="Ke S."/>
            <person name="Chen Y.Y."/>
            <person name="Wu W.L."/>
            <person name="Hsu J.L."/>
            <person name="Lin Y.F."/>
            <person name="Huang M.D."/>
            <person name="Li C.Y."/>
            <person name="Huang L."/>
            <person name="Wang Z.W."/>
            <person name="Zhao X."/>
            <person name="Zhong W.Y."/>
            <person name="Peng D.H."/>
            <person name="Ahmad S."/>
            <person name="Lan S."/>
            <person name="Zhang J.S."/>
            <person name="Tsai W.C."/>
            <person name="Van de Peer Y."/>
            <person name="Liu Z.J."/>
        </authorList>
    </citation>
    <scope>NUCLEOTIDE SEQUENCE</scope>
    <source>
        <strain evidence="1">CP</strain>
    </source>
</reference>
<name>A0AAV9FTI5_ACOCL</name>
<organism evidence="1 2">
    <name type="scientific">Acorus calamus</name>
    <name type="common">Sweet flag</name>
    <dbReference type="NCBI Taxonomy" id="4465"/>
    <lineage>
        <taxon>Eukaryota</taxon>
        <taxon>Viridiplantae</taxon>
        <taxon>Streptophyta</taxon>
        <taxon>Embryophyta</taxon>
        <taxon>Tracheophyta</taxon>
        <taxon>Spermatophyta</taxon>
        <taxon>Magnoliopsida</taxon>
        <taxon>Liliopsida</taxon>
        <taxon>Acoraceae</taxon>
        <taxon>Acorus</taxon>
    </lineage>
</organism>
<evidence type="ECO:0000313" key="1">
    <source>
        <dbReference type="EMBL" id="KAK1327138.1"/>
    </source>
</evidence>
<protein>
    <submittedName>
        <fullName evidence="1">Uncharacterized protein</fullName>
    </submittedName>
</protein>
<proteinExistence type="predicted"/>
<evidence type="ECO:0000313" key="2">
    <source>
        <dbReference type="Proteomes" id="UP001180020"/>
    </source>
</evidence>
<accession>A0AAV9FTI5</accession>
<comment type="caution">
    <text evidence="1">The sequence shown here is derived from an EMBL/GenBank/DDBJ whole genome shotgun (WGS) entry which is preliminary data.</text>
</comment>
<gene>
    <name evidence="1" type="ORF">QJS10_CPA01g02697</name>
</gene>
<dbReference type="EMBL" id="JAUJYO010000001">
    <property type="protein sequence ID" value="KAK1327138.1"/>
    <property type="molecule type" value="Genomic_DNA"/>
</dbReference>
<dbReference type="Proteomes" id="UP001180020">
    <property type="component" value="Unassembled WGS sequence"/>
</dbReference>
<dbReference type="AlphaFoldDB" id="A0AAV9FTI5"/>